<dbReference type="GO" id="GO:0003964">
    <property type="term" value="F:RNA-directed DNA polymerase activity"/>
    <property type="evidence" value="ECO:0007669"/>
    <property type="project" value="UniProtKB-KW"/>
</dbReference>
<dbReference type="SUPFAM" id="SSF56672">
    <property type="entry name" value="DNA/RNA polymerases"/>
    <property type="match status" value="1"/>
</dbReference>
<organism evidence="3 4">
    <name type="scientific">Cysteiniphilum litorale</name>
    <dbReference type="NCBI Taxonomy" id="2056700"/>
    <lineage>
        <taxon>Bacteria</taxon>
        <taxon>Pseudomonadati</taxon>
        <taxon>Pseudomonadota</taxon>
        <taxon>Gammaproteobacteria</taxon>
        <taxon>Thiotrichales</taxon>
        <taxon>Fastidiosibacteraceae</taxon>
        <taxon>Cysteiniphilum</taxon>
    </lineage>
</organism>
<keyword evidence="4" id="KW-1185">Reference proteome</keyword>
<gene>
    <name evidence="3" type="ORF">GCM10010995_28660</name>
</gene>
<dbReference type="InterPro" id="IPR000477">
    <property type="entry name" value="RT_dom"/>
</dbReference>
<comment type="similarity">
    <text evidence="1">Belongs to the bacterial reverse transcriptase family.</text>
</comment>
<protein>
    <submittedName>
        <fullName evidence="3">Group II intron reverse transcriptase/maturase</fullName>
    </submittedName>
</protein>
<evidence type="ECO:0000259" key="2">
    <source>
        <dbReference type="PROSITE" id="PS50878"/>
    </source>
</evidence>
<keyword evidence="3" id="KW-0695">RNA-directed DNA polymerase</keyword>
<dbReference type="PROSITE" id="PS50878">
    <property type="entry name" value="RT_POL"/>
    <property type="match status" value="1"/>
</dbReference>
<dbReference type="NCBIfam" id="TIGR04416">
    <property type="entry name" value="group_II_RT_mat"/>
    <property type="match status" value="1"/>
</dbReference>
<evidence type="ECO:0000313" key="3">
    <source>
        <dbReference type="EMBL" id="GGG09301.1"/>
    </source>
</evidence>
<dbReference type="InterPro" id="IPR030931">
    <property type="entry name" value="Group_II_RT_mat"/>
</dbReference>
<dbReference type="AlphaFoldDB" id="A0A8J2Z7F6"/>
<name>A0A8J2Z7F6_9GAMM</name>
<evidence type="ECO:0000256" key="1">
    <source>
        <dbReference type="ARBA" id="ARBA00034120"/>
    </source>
</evidence>
<dbReference type="CDD" id="cd01651">
    <property type="entry name" value="RT_G2_intron"/>
    <property type="match status" value="1"/>
</dbReference>
<dbReference type="InterPro" id="IPR043502">
    <property type="entry name" value="DNA/RNA_pol_sf"/>
</dbReference>
<evidence type="ECO:0000313" key="4">
    <source>
        <dbReference type="Proteomes" id="UP000636949"/>
    </source>
</evidence>
<sequence length="441" mass="50763">MTVHSNDRITWLTKLDRIGKLSAENKDLTFNNIGHLINADMLKEQYRQLDGTRAVGIDNMTKRKYGKNLDNNLNDIIQKIRRGTYKPKPARITQIPKEDGSNRPLAISCLEDKLIQSAVSQILTAIYEPLFLSCSYGYRSGKSCHDALKALNQATYKHPHGAIVEIDIRKYFNTIPHVVLMELLRKKISDRRFLRMIEVLITAPIREDNEDKANTLGCPQGSIISPILANIYLHHVIDEWFENIKHTHLNGSAELVRFADDMVFSFARQDDAKRFYRVLPKRLSKAGLEMHGAKSSCIPAGRLVAKNAELTGKRLDTFNFLGFTCYWGKSRKGFWRLKFTSRKDRFAAKLKGLKLYLRENLNTNDTVGTVKTVIRVVQGWVNYHAVSDNNRRVNSFLESSKRIILRWLNRRGGKRKTNWDQLLIGLKLLGFPTKWKVKSMF</sequence>
<dbReference type="PANTHER" id="PTHR34047:SF8">
    <property type="entry name" value="PROTEIN YKFC"/>
    <property type="match status" value="1"/>
</dbReference>
<keyword evidence="3" id="KW-0808">Transferase</keyword>
<dbReference type="Proteomes" id="UP000636949">
    <property type="component" value="Unassembled WGS sequence"/>
</dbReference>
<dbReference type="PANTHER" id="PTHR34047">
    <property type="entry name" value="NUCLEAR INTRON MATURASE 1, MITOCHONDRIAL-RELATED"/>
    <property type="match status" value="1"/>
</dbReference>
<accession>A0A8J2Z7F6</accession>
<reference evidence="3" key="1">
    <citation type="journal article" date="2014" name="Int. J. Syst. Evol. Microbiol.">
        <title>Complete genome sequence of Corynebacterium casei LMG S-19264T (=DSM 44701T), isolated from a smear-ripened cheese.</title>
        <authorList>
            <consortium name="US DOE Joint Genome Institute (JGI-PGF)"/>
            <person name="Walter F."/>
            <person name="Albersmeier A."/>
            <person name="Kalinowski J."/>
            <person name="Ruckert C."/>
        </authorList>
    </citation>
    <scope>NUCLEOTIDE SEQUENCE</scope>
    <source>
        <strain evidence="3">CGMCC 1.15758</strain>
    </source>
</reference>
<keyword evidence="3" id="KW-0548">Nucleotidyltransferase</keyword>
<feature type="domain" description="Reverse transcriptase" evidence="2">
    <location>
        <begin position="76"/>
        <end position="325"/>
    </location>
</feature>
<reference evidence="3" key="2">
    <citation type="submission" date="2020-09" db="EMBL/GenBank/DDBJ databases">
        <authorList>
            <person name="Sun Q."/>
            <person name="Zhou Y."/>
        </authorList>
    </citation>
    <scope>NUCLEOTIDE SEQUENCE</scope>
    <source>
        <strain evidence="3">CGMCC 1.15758</strain>
    </source>
</reference>
<dbReference type="RefSeq" id="WP_150468891.1">
    <property type="nucleotide sequence ID" value="NZ_BMJS01000109.1"/>
</dbReference>
<dbReference type="Pfam" id="PF00078">
    <property type="entry name" value="RVT_1"/>
    <property type="match status" value="1"/>
</dbReference>
<dbReference type="EMBL" id="BMJS01000109">
    <property type="protein sequence ID" value="GGG09301.1"/>
    <property type="molecule type" value="Genomic_DNA"/>
</dbReference>
<proteinExistence type="inferred from homology"/>
<dbReference type="InterPro" id="IPR051083">
    <property type="entry name" value="GrpII_Intron_Splice-Mob/Def"/>
</dbReference>
<comment type="caution">
    <text evidence="3">The sequence shown here is derived from an EMBL/GenBank/DDBJ whole genome shotgun (WGS) entry which is preliminary data.</text>
</comment>